<gene>
    <name evidence="2" type="ORF">SAMN06296036_10298</name>
</gene>
<feature type="transmembrane region" description="Helical" evidence="1">
    <location>
        <begin position="343"/>
        <end position="363"/>
    </location>
</feature>
<name>A0A1Y6BAK7_9BACT</name>
<dbReference type="AlphaFoldDB" id="A0A1Y6BAK7"/>
<evidence type="ECO:0000313" key="2">
    <source>
        <dbReference type="EMBL" id="SME94184.1"/>
    </source>
</evidence>
<evidence type="ECO:0008006" key="4">
    <source>
        <dbReference type="Google" id="ProtNLM"/>
    </source>
</evidence>
<evidence type="ECO:0000256" key="1">
    <source>
        <dbReference type="SAM" id="Phobius"/>
    </source>
</evidence>
<organism evidence="2 3">
    <name type="scientific">Pseudobacteriovorax antillogorgiicola</name>
    <dbReference type="NCBI Taxonomy" id="1513793"/>
    <lineage>
        <taxon>Bacteria</taxon>
        <taxon>Pseudomonadati</taxon>
        <taxon>Bdellovibrionota</taxon>
        <taxon>Oligoflexia</taxon>
        <taxon>Oligoflexales</taxon>
        <taxon>Pseudobacteriovoracaceae</taxon>
        <taxon>Pseudobacteriovorax</taxon>
    </lineage>
</organism>
<dbReference type="Proteomes" id="UP000192907">
    <property type="component" value="Unassembled WGS sequence"/>
</dbReference>
<feature type="transmembrane region" description="Helical" evidence="1">
    <location>
        <begin position="122"/>
        <end position="140"/>
    </location>
</feature>
<feature type="transmembrane region" description="Helical" evidence="1">
    <location>
        <begin position="232"/>
        <end position="253"/>
    </location>
</feature>
<keyword evidence="1" id="KW-0472">Membrane</keyword>
<protein>
    <recommendedName>
        <fullName evidence="4">Na+-driven multidrug efflux pump</fullName>
    </recommendedName>
</protein>
<feature type="transmembrane region" description="Helical" evidence="1">
    <location>
        <begin position="304"/>
        <end position="323"/>
    </location>
</feature>
<feature type="transmembrane region" description="Helical" evidence="1">
    <location>
        <begin position="43"/>
        <end position="64"/>
    </location>
</feature>
<reference evidence="3" key="1">
    <citation type="submission" date="2017-04" db="EMBL/GenBank/DDBJ databases">
        <authorList>
            <person name="Varghese N."/>
            <person name="Submissions S."/>
        </authorList>
    </citation>
    <scope>NUCLEOTIDE SEQUENCE [LARGE SCALE GENOMIC DNA]</scope>
    <source>
        <strain evidence="3">RKEM611</strain>
    </source>
</reference>
<feature type="transmembrane region" description="Helical" evidence="1">
    <location>
        <begin position="85"/>
        <end position="102"/>
    </location>
</feature>
<keyword evidence="3" id="KW-1185">Reference proteome</keyword>
<accession>A0A1Y6BAK7</accession>
<proteinExistence type="predicted"/>
<sequence>MNQSLGSAAILKSWLPLASTWFMMAAEGPYIAAIIARMEQPDYNLAAFGVTFAIGLLMEAPVIMMMAASARLVKGKDSYHQLRRFNIAVSSCCTLLMMLMLIPPAFKFWTTSLLGLNEDVRALVLPAMVCMLAWPGMIGYRRFYQGILISNKNNKRVAVGTIIRLAAMSATAFAGFQGEILPGAAVGTLALSAGVTAEGLFVRLAARQRVNNLLRIADDDLDSLAMPAIIRFYYPLALTAMIGLTVQPLVTFAMGKAAFPLESLAVIPVVNSLVFFFRAIPLSFQEVIITLLGEDEENRKILKFFAYGISASLTVLLVILAFTPLSTLWFEGVSGLRPELASFAKLPLMISILTPATSLLLCWQRSILIHRKITSPVTWASAIELSSIALALCLGIFLSSYPGAVIASASLVLGRIASTSYLRIAHQV</sequence>
<feature type="transmembrane region" description="Helical" evidence="1">
    <location>
        <begin position="375"/>
        <end position="398"/>
    </location>
</feature>
<dbReference type="OrthoDB" id="9771875at2"/>
<dbReference type="EMBL" id="FWZT01000002">
    <property type="protein sequence ID" value="SME94184.1"/>
    <property type="molecule type" value="Genomic_DNA"/>
</dbReference>
<feature type="transmembrane region" description="Helical" evidence="1">
    <location>
        <begin position="404"/>
        <end position="424"/>
    </location>
</feature>
<feature type="transmembrane region" description="Helical" evidence="1">
    <location>
        <begin position="273"/>
        <end position="292"/>
    </location>
</feature>
<dbReference type="STRING" id="1513793.SAMN06296036_10298"/>
<feature type="transmembrane region" description="Helical" evidence="1">
    <location>
        <begin position="161"/>
        <end position="178"/>
    </location>
</feature>
<evidence type="ECO:0000313" key="3">
    <source>
        <dbReference type="Proteomes" id="UP000192907"/>
    </source>
</evidence>
<dbReference type="RefSeq" id="WP_132315562.1">
    <property type="nucleotide sequence ID" value="NZ_FWZT01000002.1"/>
</dbReference>
<keyword evidence="1" id="KW-0812">Transmembrane</keyword>
<feature type="transmembrane region" description="Helical" evidence="1">
    <location>
        <begin position="184"/>
        <end position="206"/>
    </location>
</feature>
<keyword evidence="1" id="KW-1133">Transmembrane helix</keyword>